<reference evidence="2" key="1">
    <citation type="journal article" date="2011" name="MBio">
        <title>Novel metabolic attributes of the genus Cyanothece, comprising a group of unicellular nitrogen-fixing Cyanobacteria.</title>
        <authorList>
            <person name="Bandyopadhyay A."/>
            <person name="Elvitigala T."/>
            <person name="Welsh E."/>
            <person name="Stockel J."/>
            <person name="Liberton M."/>
            <person name="Min H."/>
            <person name="Sherman L.A."/>
            <person name="Pakrasi H.B."/>
        </authorList>
    </citation>
    <scope>NUCLEOTIDE SEQUENCE [LARGE SCALE GENOMIC DNA]</scope>
    <source>
        <strain evidence="2">PCC 7424</strain>
    </source>
</reference>
<dbReference type="AlphaFoldDB" id="B7KK15"/>
<dbReference type="RefSeq" id="WP_015954504.1">
    <property type="nucleotide sequence ID" value="NC_011729.1"/>
</dbReference>
<dbReference type="KEGG" id="cyc:PCC7424_2483"/>
<dbReference type="Pfam" id="PF21826">
    <property type="entry name" value="DUF6887"/>
    <property type="match status" value="1"/>
</dbReference>
<evidence type="ECO:0000313" key="1">
    <source>
        <dbReference type="EMBL" id="ACK70900.1"/>
    </source>
</evidence>
<keyword evidence="2" id="KW-1185">Reference proteome</keyword>
<dbReference type="EMBL" id="CP001291">
    <property type="protein sequence ID" value="ACK70900.1"/>
    <property type="molecule type" value="Genomic_DNA"/>
</dbReference>
<accession>B7KK15</accession>
<organism evidence="1 2">
    <name type="scientific">Gloeothece citriformis (strain PCC 7424)</name>
    <name type="common">Cyanothece sp. (strain PCC 7424)</name>
    <dbReference type="NCBI Taxonomy" id="65393"/>
    <lineage>
        <taxon>Bacteria</taxon>
        <taxon>Bacillati</taxon>
        <taxon>Cyanobacteriota</taxon>
        <taxon>Cyanophyceae</taxon>
        <taxon>Oscillatoriophycideae</taxon>
        <taxon>Chroococcales</taxon>
        <taxon>Aphanothecaceae</taxon>
        <taxon>Gloeothece</taxon>
        <taxon>Gloeothece citriformis</taxon>
    </lineage>
</organism>
<evidence type="ECO:0000313" key="2">
    <source>
        <dbReference type="Proteomes" id="UP000002384"/>
    </source>
</evidence>
<dbReference type="InterPro" id="IPR054053">
    <property type="entry name" value="DUF6887"/>
</dbReference>
<proteinExistence type="predicted"/>
<dbReference type="HOGENOM" id="CLU_193569_3_0_3"/>
<name>B7KK15_GLOC7</name>
<protein>
    <submittedName>
        <fullName evidence="1">Uncharacterized protein</fullName>
    </submittedName>
</protein>
<sequence>MNENLAQMTNSELKAYIKANRNDDQACHEAIKRLINRRNANSPQYPYDLHALRLVGEDCEALAWCI</sequence>
<gene>
    <name evidence="1" type="ordered locus">PCC7424_2483</name>
</gene>
<dbReference type="OrthoDB" id="428513at2"/>
<dbReference type="Proteomes" id="UP000002384">
    <property type="component" value="Chromosome"/>
</dbReference>